<sequence length="932" mass="104981">MSSYQGMRWFKCDLQVQTPADRANWRGSPMGKGEEAERAAAEAYIRRCYKIGLEVIAVTDHNFLSKGFIPYLRQAIDAISVEYAYRIVLFPGFEFEADVGKGCHVLALFEPDADLDEIDHYLTECGVTYPRVQNGVLKKSTKRLPEILDIVQRTTPEGVQRGLIILPHVMGDDGLFDSGRIGDWLQQEEFVNPGLLAVEVPKPVSRMSSGFQKLFGAGEDCDPGWRRRRSIACVMGSDAKALRAEENSENPLGKRYTWIKMSAPSIESLRQAFLDHDSRIRLPEDPATDVNPADRQYQARILSLSVEGAAFVEDQQVDFSPNLNCIIGGRGSGKSTLLEYLRLALRKDRSDRVQDDRTKEKIERIRKTLAGPDSRVRVQWRSRDGVEDELVLASGEASVAGREVVDADTFFRGLPVRFFSQQQLTQLTEKDSNNLLPLIDDFARADMDALEARERELRAEIASLFQTRRQQVVLQGEHQRLSQEVAELTRQRSARAGLQAAADAHLRLQAENKLAERIRSQASEPKAWVELAEDFAESHSPLGSVADTWPHGDWFKTLDNKVEQAKQALLASIKAAVETYVQEVSDLFDKDAAWPGIADALAKADAEFAIACRAQGLSPEEVARVQEIDKELRAKQVELEGNQRKLDALETEVAPLEDRYRDLLKIWREQHRLREAAADKANRESAALQQRFLEVTVRYSGERTAFNAIWNGLAPKDRRTKLAKQWEFLGQAVFEYARDFHKDSPWHALSELFKQSQSLTGELADWLDELKQHLSSAEMLPEWENTLVKRVPDLVDVTLYRSDGSRAGSIHDGGLSDGQRNTAALALLLAQGNDPIVIDQPEDELDSSFIYRDLVPMLRRMKDQRQLIFATHNANLPVNGDAELVYALETRNGRGCLLAEGGLDRPGVCGAVLDVMEGSKEAFQRRREKYHF</sequence>
<dbReference type="RefSeq" id="WP_200233678.1">
    <property type="nucleotide sequence ID" value="NZ_NRRV01000003.1"/>
</dbReference>
<proteinExistence type="predicted"/>
<feature type="coiled-coil region" evidence="1">
    <location>
        <begin position="440"/>
        <end position="491"/>
    </location>
</feature>
<dbReference type="InterPro" id="IPR003959">
    <property type="entry name" value="ATPase_AAA_core"/>
</dbReference>
<dbReference type="PANTHER" id="PTHR32182">
    <property type="entry name" value="DNA REPLICATION AND REPAIR PROTEIN RECF"/>
    <property type="match status" value="1"/>
</dbReference>
<evidence type="ECO:0000259" key="2">
    <source>
        <dbReference type="Pfam" id="PF13304"/>
    </source>
</evidence>
<comment type="caution">
    <text evidence="4">The sequence shown here is derived from an EMBL/GenBank/DDBJ whole genome shotgun (WGS) entry which is preliminary data.</text>
</comment>
<dbReference type="Gene3D" id="3.40.50.300">
    <property type="entry name" value="P-loop containing nucleotide triphosphate hydrolases"/>
    <property type="match status" value="2"/>
</dbReference>
<evidence type="ECO:0000259" key="3">
    <source>
        <dbReference type="Pfam" id="PF13476"/>
    </source>
</evidence>
<reference evidence="4 5" key="1">
    <citation type="journal article" date="2020" name="Microorganisms">
        <title>Osmotic Adaptation and Compatible Solute Biosynthesis of Phototrophic Bacteria as Revealed from Genome Analyses.</title>
        <authorList>
            <person name="Imhoff J.F."/>
            <person name="Rahn T."/>
            <person name="Kunzel S."/>
            <person name="Keller A."/>
            <person name="Neulinger S.C."/>
        </authorList>
    </citation>
    <scope>NUCLEOTIDE SEQUENCE [LARGE SCALE GENOMIC DNA]</scope>
    <source>
        <strain evidence="4 5">DSM 6210</strain>
    </source>
</reference>
<organism evidence="4 5">
    <name type="scientific">Thiohalocapsa halophila</name>
    <dbReference type="NCBI Taxonomy" id="69359"/>
    <lineage>
        <taxon>Bacteria</taxon>
        <taxon>Pseudomonadati</taxon>
        <taxon>Pseudomonadota</taxon>
        <taxon>Gammaproteobacteria</taxon>
        <taxon>Chromatiales</taxon>
        <taxon>Chromatiaceae</taxon>
        <taxon>Thiohalocapsa</taxon>
    </lineage>
</organism>
<dbReference type="Gene3D" id="3.20.20.140">
    <property type="entry name" value="Metal-dependent hydrolases"/>
    <property type="match status" value="1"/>
</dbReference>
<keyword evidence="5" id="KW-1185">Reference proteome</keyword>
<gene>
    <name evidence="4" type="ORF">CKO31_02295</name>
</gene>
<accession>A0ABS1CCF5</accession>
<feature type="domain" description="Rad50/SbcC-type AAA" evidence="3">
    <location>
        <begin position="304"/>
        <end position="479"/>
    </location>
</feature>
<name>A0ABS1CCF5_9GAMM</name>
<feature type="coiled-coil region" evidence="1">
    <location>
        <begin position="625"/>
        <end position="659"/>
    </location>
</feature>
<dbReference type="Pfam" id="PF13476">
    <property type="entry name" value="AAA_23"/>
    <property type="match status" value="1"/>
</dbReference>
<evidence type="ECO:0000256" key="1">
    <source>
        <dbReference type="SAM" id="Coils"/>
    </source>
</evidence>
<dbReference type="SUPFAM" id="SSF52540">
    <property type="entry name" value="P-loop containing nucleoside triphosphate hydrolases"/>
    <property type="match status" value="1"/>
</dbReference>
<dbReference type="Pfam" id="PF13304">
    <property type="entry name" value="AAA_21"/>
    <property type="match status" value="1"/>
</dbReference>
<protein>
    <recommendedName>
        <fullName evidence="6">AAA family ATPase</fullName>
    </recommendedName>
</protein>
<feature type="domain" description="ATPase AAA-type core" evidence="2">
    <location>
        <begin position="814"/>
        <end position="876"/>
    </location>
</feature>
<dbReference type="InterPro" id="IPR027417">
    <property type="entry name" value="P-loop_NTPase"/>
</dbReference>
<evidence type="ECO:0000313" key="4">
    <source>
        <dbReference type="EMBL" id="MBK1629587.1"/>
    </source>
</evidence>
<dbReference type="InterPro" id="IPR038729">
    <property type="entry name" value="Rad50/SbcC_AAA"/>
</dbReference>
<dbReference type="PANTHER" id="PTHR32182:SF0">
    <property type="entry name" value="DNA REPLICATION AND REPAIR PROTEIN RECF"/>
    <property type="match status" value="1"/>
</dbReference>
<dbReference type="InterPro" id="IPR054787">
    <property type="entry name" value="TrlF_ATPase"/>
</dbReference>
<dbReference type="EMBL" id="NRRV01000003">
    <property type="protein sequence ID" value="MBK1629587.1"/>
    <property type="molecule type" value="Genomic_DNA"/>
</dbReference>
<dbReference type="InterPro" id="IPR016195">
    <property type="entry name" value="Pol/histidinol_Pase-like"/>
</dbReference>
<dbReference type="Proteomes" id="UP000748752">
    <property type="component" value="Unassembled WGS sequence"/>
</dbReference>
<evidence type="ECO:0008006" key="6">
    <source>
        <dbReference type="Google" id="ProtNLM"/>
    </source>
</evidence>
<dbReference type="NCBIfam" id="NF045780">
    <property type="entry name" value="TrlF_fam_ATP"/>
    <property type="match status" value="1"/>
</dbReference>
<evidence type="ECO:0000313" key="5">
    <source>
        <dbReference type="Proteomes" id="UP000748752"/>
    </source>
</evidence>
<dbReference type="SUPFAM" id="SSF89550">
    <property type="entry name" value="PHP domain-like"/>
    <property type="match status" value="1"/>
</dbReference>
<keyword evidence="1" id="KW-0175">Coiled coil</keyword>